<dbReference type="STRING" id="1436961.SAMN05421739_102614"/>
<evidence type="ECO:0000313" key="8">
    <source>
        <dbReference type="Proteomes" id="UP000198724"/>
    </source>
</evidence>
<evidence type="ECO:0000259" key="6">
    <source>
        <dbReference type="PROSITE" id="PS50893"/>
    </source>
</evidence>
<dbReference type="Gene3D" id="3.40.50.300">
    <property type="entry name" value="P-loop containing nucleotide triphosphate hydrolases"/>
    <property type="match status" value="1"/>
</dbReference>
<dbReference type="AlphaFoldDB" id="A0A1I2S2S4"/>
<dbReference type="PROSITE" id="PS50893">
    <property type="entry name" value="ABC_TRANSPORTER_2"/>
    <property type="match status" value="1"/>
</dbReference>
<dbReference type="PANTHER" id="PTHR42711:SF5">
    <property type="entry name" value="ABC TRANSPORTER ATP-BINDING PROTEIN NATA"/>
    <property type="match status" value="1"/>
</dbReference>
<name>A0A1I2S2S4_9BACT</name>
<dbReference type="OrthoDB" id="977540at2"/>
<dbReference type="SUPFAM" id="SSF52540">
    <property type="entry name" value="P-loop containing nucleoside triphosphate hydrolases"/>
    <property type="match status" value="1"/>
</dbReference>
<gene>
    <name evidence="7" type="ORF">SAMN05421739_102614</name>
</gene>
<dbReference type="GO" id="GO:0005524">
    <property type="term" value="F:ATP binding"/>
    <property type="evidence" value="ECO:0007669"/>
    <property type="project" value="UniProtKB-KW"/>
</dbReference>
<keyword evidence="5 7" id="KW-0067">ATP-binding</keyword>
<keyword evidence="8" id="KW-1185">Reference proteome</keyword>
<dbReference type="CDD" id="cd03230">
    <property type="entry name" value="ABC_DR_subfamily_A"/>
    <property type="match status" value="1"/>
</dbReference>
<accession>A0A1I2S2S4</accession>
<dbReference type="InterPro" id="IPR027417">
    <property type="entry name" value="P-loop_NTPase"/>
</dbReference>
<proteinExistence type="inferred from homology"/>
<protein>
    <submittedName>
        <fullName evidence="7">Cu-processing system ATP-binding protein</fullName>
    </submittedName>
</protein>
<evidence type="ECO:0000256" key="3">
    <source>
        <dbReference type="ARBA" id="ARBA00022458"/>
    </source>
</evidence>
<dbReference type="RefSeq" id="WP_092100054.1">
    <property type="nucleotide sequence ID" value="NZ_FOOT01000002.1"/>
</dbReference>
<dbReference type="GO" id="GO:0016887">
    <property type="term" value="F:ATP hydrolysis activity"/>
    <property type="evidence" value="ECO:0007669"/>
    <property type="project" value="InterPro"/>
</dbReference>
<organism evidence="7 8">
    <name type="scientific">Pontibacter chinhatensis</name>
    <dbReference type="NCBI Taxonomy" id="1436961"/>
    <lineage>
        <taxon>Bacteria</taxon>
        <taxon>Pseudomonadati</taxon>
        <taxon>Bacteroidota</taxon>
        <taxon>Cytophagia</taxon>
        <taxon>Cytophagales</taxon>
        <taxon>Hymenobacteraceae</taxon>
        <taxon>Pontibacter</taxon>
    </lineage>
</organism>
<dbReference type="SMART" id="SM00382">
    <property type="entry name" value="AAA"/>
    <property type="match status" value="1"/>
</dbReference>
<reference evidence="8" key="1">
    <citation type="submission" date="2016-10" db="EMBL/GenBank/DDBJ databases">
        <authorList>
            <person name="Varghese N."/>
            <person name="Submissions S."/>
        </authorList>
    </citation>
    <scope>NUCLEOTIDE SEQUENCE [LARGE SCALE GENOMIC DNA]</scope>
    <source>
        <strain evidence="8">LP51</strain>
    </source>
</reference>
<dbReference type="EMBL" id="FOOT01000002">
    <property type="protein sequence ID" value="SFG46643.1"/>
    <property type="molecule type" value="Genomic_DNA"/>
</dbReference>
<keyword evidence="3" id="KW-0536">Nodulation</keyword>
<evidence type="ECO:0000256" key="1">
    <source>
        <dbReference type="ARBA" id="ARBA00005417"/>
    </source>
</evidence>
<comment type="similarity">
    <text evidence="1">Belongs to the ABC transporter superfamily.</text>
</comment>
<sequence length="237" mass="26315">MIAIENLHKSYGKLQVLRNVSVEFSPGKVVSIIGPNGAGKTTLSKCILGMVLPDSGEIKIDGQSVLGKHAYRSQIGYMPQIGRYPENMKIRQVIEMIRDIRKDAKEVDEELIGLYSLKEIDEKRMGALSGGTKQKVSAALAFMFNPRILILDEPTAGLDPIAAEILKSKILKEKKRGKLILITSHIMSEIEEVADEVLCLVDGSIKFYETIPDLKAHTQEERLSRAVAKIMNEGYHP</sequence>
<evidence type="ECO:0000256" key="5">
    <source>
        <dbReference type="ARBA" id="ARBA00022840"/>
    </source>
</evidence>
<dbReference type="Pfam" id="PF00005">
    <property type="entry name" value="ABC_tran"/>
    <property type="match status" value="1"/>
</dbReference>
<dbReference type="InterPro" id="IPR050763">
    <property type="entry name" value="ABC_transporter_ATP-binding"/>
</dbReference>
<dbReference type="PANTHER" id="PTHR42711">
    <property type="entry name" value="ABC TRANSPORTER ATP-BINDING PROTEIN"/>
    <property type="match status" value="1"/>
</dbReference>
<feature type="domain" description="ABC transporter" evidence="6">
    <location>
        <begin position="2"/>
        <end position="227"/>
    </location>
</feature>
<dbReference type="Proteomes" id="UP000198724">
    <property type="component" value="Unassembled WGS sequence"/>
</dbReference>
<dbReference type="InterPro" id="IPR003439">
    <property type="entry name" value="ABC_transporter-like_ATP-bd"/>
</dbReference>
<keyword evidence="2" id="KW-0813">Transport</keyword>
<evidence type="ECO:0000256" key="2">
    <source>
        <dbReference type="ARBA" id="ARBA00022448"/>
    </source>
</evidence>
<evidence type="ECO:0000256" key="4">
    <source>
        <dbReference type="ARBA" id="ARBA00022741"/>
    </source>
</evidence>
<evidence type="ECO:0000313" key="7">
    <source>
        <dbReference type="EMBL" id="SFG46643.1"/>
    </source>
</evidence>
<dbReference type="InterPro" id="IPR003593">
    <property type="entry name" value="AAA+_ATPase"/>
</dbReference>
<keyword evidence="4" id="KW-0547">Nucleotide-binding</keyword>